<dbReference type="Proteomes" id="UP000694405">
    <property type="component" value="Chromosome W"/>
</dbReference>
<sequence>CHGAFPSAPGGPGKWKVHAKLSDMALQELVAEAWVAAVEPAPFRHGVIPGFLAGTAFAEALCNELLGLSFYSRRNDLLLLWLVVFFFLSYPCGTKLGSLE</sequence>
<proteinExistence type="predicted"/>
<organism evidence="1 2">
    <name type="scientific">Melopsittacus undulatus</name>
    <name type="common">Budgerigar</name>
    <name type="synonym">Psittacus undulatus</name>
    <dbReference type="NCBI Taxonomy" id="13146"/>
    <lineage>
        <taxon>Eukaryota</taxon>
        <taxon>Metazoa</taxon>
        <taxon>Chordata</taxon>
        <taxon>Craniata</taxon>
        <taxon>Vertebrata</taxon>
        <taxon>Euteleostomi</taxon>
        <taxon>Archelosauria</taxon>
        <taxon>Archosauria</taxon>
        <taxon>Dinosauria</taxon>
        <taxon>Saurischia</taxon>
        <taxon>Theropoda</taxon>
        <taxon>Coelurosauria</taxon>
        <taxon>Aves</taxon>
        <taxon>Neognathae</taxon>
        <taxon>Neoaves</taxon>
        <taxon>Telluraves</taxon>
        <taxon>Australaves</taxon>
        <taxon>Psittaciformes</taxon>
        <taxon>Psittaculidae</taxon>
        <taxon>Melopsittacus</taxon>
    </lineage>
</organism>
<evidence type="ECO:0000313" key="2">
    <source>
        <dbReference type="Proteomes" id="UP000694405"/>
    </source>
</evidence>
<reference evidence="1" key="1">
    <citation type="submission" date="2020-03" db="EMBL/GenBank/DDBJ databases">
        <title>Melopsittacus undulatus (budgerigar) genome, bMelUnd1, maternal haplotype with Z.</title>
        <authorList>
            <person name="Gedman G."/>
            <person name="Mountcastle J."/>
            <person name="Haase B."/>
            <person name="Formenti G."/>
            <person name="Wright T."/>
            <person name="Apodaca J."/>
            <person name="Pelan S."/>
            <person name="Chow W."/>
            <person name="Rhie A."/>
            <person name="Howe K."/>
            <person name="Fedrigo O."/>
            <person name="Jarvis E.D."/>
        </authorList>
    </citation>
    <scope>NUCLEOTIDE SEQUENCE [LARGE SCALE GENOMIC DNA]</scope>
</reference>
<reference evidence="1" key="2">
    <citation type="submission" date="2025-08" db="UniProtKB">
        <authorList>
            <consortium name="Ensembl"/>
        </authorList>
    </citation>
    <scope>IDENTIFICATION</scope>
</reference>
<reference evidence="1" key="3">
    <citation type="submission" date="2025-09" db="UniProtKB">
        <authorList>
            <consortium name="Ensembl"/>
        </authorList>
    </citation>
    <scope>IDENTIFICATION</scope>
</reference>
<accession>A0A8V5GUX0</accession>
<protein>
    <submittedName>
        <fullName evidence="1">Uncharacterized protein</fullName>
    </submittedName>
</protein>
<dbReference type="AlphaFoldDB" id="A0A8V5GUX0"/>
<name>A0A8V5GUX0_MELUD</name>
<keyword evidence="2" id="KW-1185">Reference proteome</keyword>
<evidence type="ECO:0000313" key="1">
    <source>
        <dbReference type="Ensembl" id="ENSMUNP00000027595.1"/>
    </source>
</evidence>
<dbReference type="Ensembl" id="ENSMUNT00000026910.1">
    <property type="protein sequence ID" value="ENSMUNP00000027595.1"/>
    <property type="gene ID" value="ENSMUNG00000019350.1"/>
</dbReference>